<dbReference type="Proteomes" id="UP000805649">
    <property type="component" value="Unassembled WGS sequence"/>
</dbReference>
<comment type="caution">
    <text evidence="1">The sequence shown here is derived from an EMBL/GenBank/DDBJ whole genome shotgun (WGS) entry which is preliminary data.</text>
</comment>
<protein>
    <submittedName>
        <fullName evidence="1">Polyketide synthase</fullName>
    </submittedName>
</protein>
<dbReference type="EMBL" id="VUJX02000002">
    <property type="protein sequence ID" value="KAL0940290.1"/>
    <property type="molecule type" value="Genomic_DNA"/>
</dbReference>
<reference evidence="1 2" key="1">
    <citation type="journal article" date="2020" name="Phytopathology">
        <title>Genome Sequence Resources of Colletotrichum truncatum, C. plurivorum, C. musicola, and C. sojae: Four Species Pathogenic to Soybean (Glycine max).</title>
        <authorList>
            <person name="Rogerio F."/>
            <person name="Boufleur T.R."/>
            <person name="Ciampi-Guillardi M."/>
            <person name="Sukno S.A."/>
            <person name="Thon M.R."/>
            <person name="Massola Junior N.S."/>
            <person name="Baroncelli R."/>
        </authorList>
    </citation>
    <scope>NUCLEOTIDE SEQUENCE [LARGE SCALE GENOMIC DNA]</scope>
    <source>
        <strain evidence="1 2">CMES1059</strain>
    </source>
</reference>
<evidence type="ECO:0000313" key="2">
    <source>
        <dbReference type="Proteomes" id="UP000805649"/>
    </source>
</evidence>
<accession>A0ACC3Z8E4</accession>
<evidence type="ECO:0000313" key="1">
    <source>
        <dbReference type="EMBL" id="KAL0940290.1"/>
    </source>
</evidence>
<keyword evidence="2" id="KW-1185">Reference proteome</keyword>
<proteinExistence type="predicted"/>
<sequence length="53" mass="5752">MQFKTAIIAVIGLLSATVAADYDCYQGRFTCANACKNGECRMHAGSDKTWCCL</sequence>
<organism evidence="1 2">
    <name type="scientific">Colletotrichum truncatum</name>
    <name type="common">Anthracnose fungus</name>
    <name type="synonym">Colletotrichum capsici</name>
    <dbReference type="NCBI Taxonomy" id="5467"/>
    <lineage>
        <taxon>Eukaryota</taxon>
        <taxon>Fungi</taxon>
        <taxon>Dikarya</taxon>
        <taxon>Ascomycota</taxon>
        <taxon>Pezizomycotina</taxon>
        <taxon>Sordariomycetes</taxon>
        <taxon>Hypocreomycetidae</taxon>
        <taxon>Glomerellales</taxon>
        <taxon>Glomerellaceae</taxon>
        <taxon>Colletotrichum</taxon>
        <taxon>Colletotrichum truncatum species complex</taxon>
    </lineage>
</organism>
<name>A0ACC3Z8E4_COLTU</name>
<gene>
    <name evidence="1" type="ORF">CTRU02_203053</name>
</gene>